<dbReference type="EMBL" id="BLTE01000003">
    <property type="protein sequence ID" value="GFK93091.1"/>
    <property type="molecule type" value="Genomic_DNA"/>
</dbReference>
<keyword evidence="3" id="KW-1185">Reference proteome</keyword>
<evidence type="ECO:0000313" key="2">
    <source>
        <dbReference type="EMBL" id="GFK93091.1"/>
    </source>
</evidence>
<dbReference type="AlphaFoldDB" id="A0A6V8LRB0"/>
<dbReference type="NCBIfam" id="TIGR01909">
    <property type="entry name" value="C_GCAxxG_C_C"/>
    <property type="match status" value="1"/>
</dbReference>
<dbReference type="InterPro" id="IPR036280">
    <property type="entry name" value="Multihaem_cyt_sf"/>
</dbReference>
<dbReference type="SUPFAM" id="SSF48695">
    <property type="entry name" value="Multiheme cytochromes"/>
    <property type="match status" value="1"/>
</dbReference>
<comment type="caution">
    <text evidence="2">The sequence shown here is derived from an EMBL/GenBank/DDBJ whole genome shotgun (WGS) entry which is preliminary data.</text>
</comment>
<dbReference type="Pfam" id="PF09719">
    <property type="entry name" value="C_GCAxxG_C_C"/>
    <property type="match status" value="1"/>
</dbReference>
<evidence type="ECO:0000256" key="1">
    <source>
        <dbReference type="SAM" id="MobiDB-lite"/>
    </source>
</evidence>
<dbReference type="RefSeq" id="WP_173081786.1">
    <property type="nucleotide sequence ID" value="NZ_BLTE01000003.1"/>
</dbReference>
<name>A0A6V8LRB0_9BACT</name>
<reference evidence="2 3" key="2">
    <citation type="submission" date="2020-05" db="EMBL/GenBank/DDBJ databases">
        <title>Draft genome sequence of Desulfovibrio sp. strainFSS-1.</title>
        <authorList>
            <person name="Shimoshige H."/>
            <person name="Kobayashi H."/>
            <person name="Maekawa T."/>
        </authorList>
    </citation>
    <scope>NUCLEOTIDE SEQUENCE [LARGE SCALE GENOMIC DNA]</scope>
    <source>
        <strain evidence="2 3">SIID29052-01</strain>
    </source>
</reference>
<evidence type="ECO:0008006" key="4">
    <source>
        <dbReference type="Google" id="ProtNLM"/>
    </source>
</evidence>
<feature type="region of interest" description="Disordered" evidence="1">
    <location>
        <begin position="1"/>
        <end position="45"/>
    </location>
</feature>
<organism evidence="2 3">
    <name type="scientific">Fundidesulfovibrio magnetotacticus</name>
    <dbReference type="NCBI Taxonomy" id="2730080"/>
    <lineage>
        <taxon>Bacteria</taxon>
        <taxon>Pseudomonadati</taxon>
        <taxon>Thermodesulfobacteriota</taxon>
        <taxon>Desulfovibrionia</taxon>
        <taxon>Desulfovibrionales</taxon>
        <taxon>Desulfovibrionaceae</taxon>
        <taxon>Fundidesulfovibrio</taxon>
    </lineage>
</organism>
<evidence type="ECO:0000313" key="3">
    <source>
        <dbReference type="Proteomes" id="UP000494245"/>
    </source>
</evidence>
<dbReference type="InterPro" id="IPR010181">
    <property type="entry name" value="CGCAxxGCC_motif"/>
</dbReference>
<reference evidence="2 3" key="1">
    <citation type="submission" date="2020-04" db="EMBL/GenBank/DDBJ databases">
        <authorList>
            <consortium name="Desulfovibrio sp. FSS-1 genome sequencing consortium"/>
            <person name="Shimoshige H."/>
            <person name="Kobayashi H."/>
            <person name="Maekawa T."/>
        </authorList>
    </citation>
    <scope>NUCLEOTIDE SEQUENCE [LARGE SCALE GENOMIC DNA]</scope>
    <source>
        <strain evidence="2 3">SIID29052-01</strain>
    </source>
</reference>
<protein>
    <recommendedName>
        <fullName evidence="4">C_GCAxxG_C_C family redox protein</fullName>
    </recommendedName>
</protein>
<gene>
    <name evidence="2" type="ORF">NNJEOMEG_00920</name>
</gene>
<feature type="compositionally biased region" description="Low complexity" evidence="1">
    <location>
        <begin position="29"/>
        <end position="45"/>
    </location>
</feature>
<sequence>MKDAPAIAHQAARQIPPRDHPPAECDGCAQAPPEQASPASRRGLPEEPLADAAAEALAEAVAERALALFESREMYCAEAVLCALSEGLGGGLERESARGLAMGFGQGLGKAGCVCGALGGAVMGASFFLARELSPDEVRGASKRLHAVFTGAHGSSCCRVLTRTVRDDPKGHFRQCAVFTRHGALLAAREVLGRMPRLATGAGLAAVSRRRSRLGSLLRRLADRLG</sequence>
<dbReference type="Proteomes" id="UP000494245">
    <property type="component" value="Unassembled WGS sequence"/>
</dbReference>
<proteinExistence type="predicted"/>
<accession>A0A6V8LRB0</accession>